<dbReference type="Pfam" id="PF07681">
    <property type="entry name" value="DoxX"/>
    <property type="match status" value="1"/>
</dbReference>
<dbReference type="OrthoDB" id="796738at2"/>
<feature type="transmembrane region" description="Helical" evidence="5">
    <location>
        <begin position="12"/>
        <end position="35"/>
    </location>
</feature>
<evidence type="ECO:0000256" key="2">
    <source>
        <dbReference type="ARBA" id="ARBA00022692"/>
    </source>
</evidence>
<keyword evidence="7" id="KW-1185">Reference proteome</keyword>
<keyword evidence="2 5" id="KW-0812">Transmembrane</keyword>
<keyword evidence="3 5" id="KW-1133">Transmembrane helix</keyword>
<gene>
    <name evidence="6" type="ORF">FO442_10235</name>
</gene>
<dbReference type="RefSeq" id="WP_144333086.1">
    <property type="nucleotide sequence ID" value="NZ_VLPL01000004.1"/>
</dbReference>
<comment type="caution">
    <text evidence="6">The sequence shown here is derived from an EMBL/GenBank/DDBJ whole genome shotgun (WGS) entry which is preliminary data.</text>
</comment>
<evidence type="ECO:0000313" key="7">
    <source>
        <dbReference type="Proteomes" id="UP000316008"/>
    </source>
</evidence>
<evidence type="ECO:0000256" key="3">
    <source>
        <dbReference type="ARBA" id="ARBA00022989"/>
    </source>
</evidence>
<dbReference type="EMBL" id="VLPL01000004">
    <property type="protein sequence ID" value="TSJ44965.1"/>
    <property type="molecule type" value="Genomic_DNA"/>
</dbReference>
<proteinExistence type="predicted"/>
<comment type="subcellular location">
    <subcellularLocation>
        <location evidence="1">Membrane</location>
        <topology evidence="1">Multi-pass membrane protein</topology>
    </subcellularLocation>
</comment>
<dbReference type="AlphaFoldDB" id="A0A556MYI9"/>
<feature type="transmembrane region" description="Helical" evidence="5">
    <location>
        <begin position="112"/>
        <end position="132"/>
    </location>
</feature>
<organism evidence="6 7">
    <name type="scientific">Fluviicola chungangensis</name>
    <dbReference type="NCBI Taxonomy" id="2597671"/>
    <lineage>
        <taxon>Bacteria</taxon>
        <taxon>Pseudomonadati</taxon>
        <taxon>Bacteroidota</taxon>
        <taxon>Flavobacteriia</taxon>
        <taxon>Flavobacteriales</taxon>
        <taxon>Crocinitomicaceae</taxon>
        <taxon>Fluviicola</taxon>
    </lineage>
</organism>
<evidence type="ECO:0000313" key="6">
    <source>
        <dbReference type="EMBL" id="TSJ44965.1"/>
    </source>
</evidence>
<dbReference type="Proteomes" id="UP000316008">
    <property type="component" value="Unassembled WGS sequence"/>
</dbReference>
<dbReference type="GO" id="GO:0016020">
    <property type="term" value="C:membrane"/>
    <property type="evidence" value="ECO:0007669"/>
    <property type="project" value="UniProtKB-SubCell"/>
</dbReference>
<sequence length="141" mass="16031">MELIEQYHTVSAITIARVFLGFLFLFQGYDAIVNIGMKTVINTYQERFVNKGIPRLLTSVAAVFTSYTELVCGTLLIFGLFEFPALYLLGVNLIIAGIGFGMNEPLWDTRNVFLRLALLLFLVMTPPEWHGFSLDHLFFRS</sequence>
<evidence type="ECO:0000256" key="1">
    <source>
        <dbReference type="ARBA" id="ARBA00004141"/>
    </source>
</evidence>
<evidence type="ECO:0000256" key="4">
    <source>
        <dbReference type="ARBA" id="ARBA00023136"/>
    </source>
</evidence>
<evidence type="ECO:0000256" key="5">
    <source>
        <dbReference type="SAM" id="Phobius"/>
    </source>
</evidence>
<feature type="transmembrane region" description="Helical" evidence="5">
    <location>
        <begin position="56"/>
        <end position="78"/>
    </location>
</feature>
<name>A0A556MYI9_9FLAO</name>
<feature type="transmembrane region" description="Helical" evidence="5">
    <location>
        <begin position="84"/>
        <end position="100"/>
    </location>
</feature>
<dbReference type="InterPro" id="IPR032808">
    <property type="entry name" value="DoxX"/>
</dbReference>
<keyword evidence="4 5" id="KW-0472">Membrane</keyword>
<protein>
    <submittedName>
        <fullName evidence="6">DoxX family membrane protein</fullName>
    </submittedName>
</protein>
<reference evidence="6 7" key="1">
    <citation type="submission" date="2019-07" db="EMBL/GenBank/DDBJ databases">
        <authorList>
            <person name="Huq M.A."/>
        </authorList>
    </citation>
    <scope>NUCLEOTIDE SEQUENCE [LARGE SCALE GENOMIC DNA]</scope>
    <source>
        <strain evidence="6 7">MAH-3</strain>
    </source>
</reference>
<accession>A0A556MYI9</accession>